<evidence type="ECO:0000313" key="3">
    <source>
        <dbReference type="Proteomes" id="UP000024900"/>
    </source>
</evidence>
<evidence type="ECO:0000313" key="2">
    <source>
        <dbReference type="EMBL" id="KGJ64286.1"/>
    </source>
</evidence>
<feature type="region of interest" description="Disordered" evidence="1">
    <location>
        <begin position="46"/>
        <end position="74"/>
    </location>
</feature>
<dbReference type="AlphaFoldDB" id="A0A837C4T1"/>
<gene>
    <name evidence="2" type="ORF">BJA5080_06088</name>
</gene>
<dbReference type="Proteomes" id="UP000024900">
    <property type="component" value="Unassembled WGS sequence"/>
</dbReference>
<name>A0A837C4T1_9BRAD</name>
<proteinExistence type="predicted"/>
<dbReference type="EMBL" id="ADOU02000008">
    <property type="protein sequence ID" value="KGJ64286.1"/>
    <property type="molecule type" value="Genomic_DNA"/>
</dbReference>
<sequence>MDGTAAAPDEVAWCRSNRESIQNQRSERHRSQRSVLLRVLGGMSGHDRMGGRCRTNDAPSRLALRATGSAGLRP</sequence>
<protein>
    <submittedName>
        <fullName evidence="2">Uncharacterized protein</fullName>
    </submittedName>
</protein>
<reference evidence="2 3" key="1">
    <citation type="journal article" date="2014" name="BMC Genomics">
        <title>Comparative genomics of Bradyrhizobium japonicum CPAC 15 and Bradyrhizobium diazoefficiens CPAC 7: elite model strains for understanding symbiotic performance with soybean.</title>
        <authorList>
            <person name="Siqueira A.F."/>
            <person name="Ormeno-Orrillo E."/>
            <person name="Souza R.C."/>
            <person name="Rodrigues E.P."/>
            <person name="Almeida L.G."/>
            <person name="Barcellos F.G."/>
            <person name="Batista J.S."/>
            <person name="Nakatami A.S."/>
            <person name="Martinez-Romero E."/>
            <person name="Vasconcelos A.T."/>
            <person name="Hungria M."/>
        </authorList>
    </citation>
    <scope>NUCLEOTIDE SEQUENCE [LARGE SCALE GENOMIC DNA]</scope>
    <source>
        <strain evidence="2 3">SEMIA 5080</strain>
    </source>
</reference>
<organism evidence="2 3">
    <name type="scientific">Bradyrhizobium diazoefficiens SEMIA 5080</name>
    <dbReference type="NCBI Taxonomy" id="754504"/>
    <lineage>
        <taxon>Bacteria</taxon>
        <taxon>Pseudomonadati</taxon>
        <taxon>Pseudomonadota</taxon>
        <taxon>Alphaproteobacteria</taxon>
        <taxon>Hyphomicrobiales</taxon>
        <taxon>Nitrobacteraceae</taxon>
        <taxon>Bradyrhizobium</taxon>
    </lineage>
</organism>
<evidence type="ECO:0000256" key="1">
    <source>
        <dbReference type="SAM" id="MobiDB-lite"/>
    </source>
</evidence>
<comment type="caution">
    <text evidence="2">The sequence shown here is derived from an EMBL/GenBank/DDBJ whole genome shotgun (WGS) entry which is preliminary data.</text>
</comment>
<accession>A0A837C4T1</accession>